<dbReference type="PROSITE" id="PS50011">
    <property type="entry name" value="PROTEIN_KINASE_DOM"/>
    <property type="match status" value="1"/>
</dbReference>
<sequence>MLAPGVLLSDRYRLDARLATGGMGDVWRGTDLLLGRQVAVKVLLPGLVTDPGFITRFRAEARMMAALHHPGIVQVYDCGEEQLTADTRADYLVMEYVAGEPLAQRIERSGRLGVTQTMSMVAQVARALHAAHQAGIVHRDVKPGNLLIQPDGTVVLVDFGVARSSEMARITSTNAVPGTALYMAPEQAAGRPVSAETDIYALGAVAYHCLAGEPPYSGKTPVEVAIKHLHDEPPVPPAELPAPVAALISRALAKAPGDRQPDAAALAEEAEAILTTLAPGVATATIALAGVAGSPAAEAAPMGHAGVEGGQSAGIRPGTSPELPVVSPGRPAGPGGPAVRRPSRIRALLLAGAGTLLVTGALVGVLGFGLGDGGKPGRDQPVTPVPSGAPAAGSDGGDDEAGEERTSTPARTSEGSAPATRPGPGATASAAPSAGSTPSARPSTTTTSAAPPSTTPEQGTPEPPASEDPPATPDAPAQSGAAAGEQGARSPLFQH</sequence>
<comment type="catalytic activity">
    <reaction evidence="8">
        <text>L-seryl-[protein] + ATP = O-phospho-L-seryl-[protein] + ADP + H(+)</text>
        <dbReference type="Rhea" id="RHEA:17989"/>
        <dbReference type="Rhea" id="RHEA-COMP:9863"/>
        <dbReference type="Rhea" id="RHEA-COMP:11604"/>
        <dbReference type="ChEBI" id="CHEBI:15378"/>
        <dbReference type="ChEBI" id="CHEBI:29999"/>
        <dbReference type="ChEBI" id="CHEBI:30616"/>
        <dbReference type="ChEBI" id="CHEBI:83421"/>
        <dbReference type="ChEBI" id="CHEBI:456216"/>
        <dbReference type="EC" id="2.7.11.1"/>
    </reaction>
</comment>
<gene>
    <name evidence="12" type="ORF">BDK92_0257</name>
</gene>
<dbReference type="Gene3D" id="3.30.200.20">
    <property type="entry name" value="Phosphorylase Kinase, domain 1"/>
    <property type="match status" value="1"/>
</dbReference>
<evidence type="ECO:0000256" key="7">
    <source>
        <dbReference type="ARBA" id="ARBA00047899"/>
    </source>
</evidence>
<evidence type="ECO:0000256" key="5">
    <source>
        <dbReference type="ARBA" id="ARBA00022777"/>
    </source>
</evidence>
<accession>A0A495JAT7</accession>
<keyword evidence="2" id="KW-0723">Serine/threonine-protein kinase</keyword>
<feature type="compositionally biased region" description="Low complexity" evidence="9">
    <location>
        <begin position="474"/>
        <end position="488"/>
    </location>
</feature>
<dbReference type="InterPro" id="IPR008271">
    <property type="entry name" value="Ser/Thr_kinase_AS"/>
</dbReference>
<dbReference type="PANTHER" id="PTHR43289:SF6">
    <property type="entry name" value="SERINE_THREONINE-PROTEIN KINASE NEKL-3"/>
    <property type="match status" value="1"/>
</dbReference>
<dbReference type="EMBL" id="RBKT01000001">
    <property type="protein sequence ID" value="RKR86037.1"/>
    <property type="molecule type" value="Genomic_DNA"/>
</dbReference>
<dbReference type="PANTHER" id="PTHR43289">
    <property type="entry name" value="MITOGEN-ACTIVATED PROTEIN KINASE KINASE KINASE 20-RELATED"/>
    <property type="match status" value="1"/>
</dbReference>
<keyword evidence="5 12" id="KW-0418">Kinase</keyword>
<keyword evidence="4" id="KW-0547">Nucleotide-binding</keyword>
<dbReference type="PROSITE" id="PS00108">
    <property type="entry name" value="PROTEIN_KINASE_ST"/>
    <property type="match status" value="1"/>
</dbReference>
<feature type="domain" description="Protein kinase" evidence="11">
    <location>
        <begin position="12"/>
        <end position="274"/>
    </location>
</feature>
<evidence type="ECO:0000256" key="9">
    <source>
        <dbReference type="SAM" id="MobiDB-lite"/>
    </source>
</evidence>
<protein>
    <recommendedName>
        <fullName evidence="1">non-specific serine/threonine protein kinase</fullName>
        <ecNumber evidence="1">2.7.11.1</ecNumber>
    </recommendedName>
</protein>
<dbReference type="Proteomes" id="UP000277671">
    <property type="component" value="Unassembled WGS sequence"/>
</dbReference>
<feature type="region of interest" description="Disordered" evidence="9">
    <location>
        <begin position="375"/>
        <end position="495"/>
    </location>
</feature>
<evidence type="ECO:0000313" key="12">
    <source>
        <dbReference type="EMBL" id="RKR86037.1"/>
    </source>
</evidence>
<proteinExistence type="predicted"/>
<evidence type="ECO:0000256" key="1">
    <source>
        <dbReference type="ARBA" id="ARBA00012513"/>
    </source>
</evidence>
<dbReference type="EC" id="2.7.11.1" evidence="1"/>
<feature type="compositionally biased region" description="Low complexity" evidence="9">
    <location>
        <begin position="415"/>
        <end position="456"/>
    </location>
</feature>
<keyword evidence="10" id="KW-0812">Transmembrane</keyword>
<keyword evidence="10" id="KW-1133">Transmembrane helix</keyword>
<dbReference type="FunFam" id="1.10.510.10:FF:000021">
    <property type="entry name" value="Serine/threonine protein kinase"/>
    <property type="match status" value="1"/>
</dbReference>
<organism evidence="12 13">
    <name type="scientific">Micromonospora pisi</name>
    <dbReference type="NCBI Taxonomy" id="589240"/>
    <lineage>
        <taxon>Bacteria</taxon>
        <taxon>Bacillati</taxon>
        <taxon>Actinomycetota</taxon>
        <taxon>Actinomycetes</taxon>
        <taxon>Micromonosporales</taxon>
        <taxon>Micromonosporaceae</taxon>
        <taxon>Micromonospora</taxon>
    </lineage>
</organism>
<keyword evidence="13" id="KW-1185">Reference proteome</keyword>
<dbReference type="CDD" id="cd14014">
    <property type="entry name" value="STKc_PknB_like"/>
    <property type="match status" value="1"/>
</dbReference>
<dbReference type="InterPro" id="IPR011009">
    <property type="entry name" value="Kinase-like_dom_sf"/>
</dbReference>
<feature type="compositionally biased region" description="Pro residues" evidence="9">
    <location>
        <begin position="461"/>
        <end position="473"/>
    </location>
</feature>
<dbReference type="OrthoDB" id="308915at2"/>
<dbReference type="AlphaFoldDB" id="A0A495JAT7"/>
<dbReference type="Gene3D" id="1.10.510.10">
    <property type="entry name" value="Transferase(Phosphotransferase) domain 1"/>
    <property type="match status" value="1"/>
</dbReference>
<name>A0A495JAT7_9ACTN</name>
<keyword evidence="6" id="KW-0067">ATP-binding</keyword>
<evidence type="ECO:0000256" key="6">
    <source>
        <dbReference type="ARBA" id="ARBA00022840"/>
    </source>
</evidence>
<evidence type="ECO:0000256" key="2">
    <source>
        <dbReference type="ARBA" id="ARBA00022527"/>
    </source>
</evidence>
<evidence type="ECO:0000256" key="10">
    <source>
        <dbReference type="SAM" id="Phobius"/>
    </source>
</evidence>
<dbReference type="FunFam" id="3.30.200.20:FF:000035">
    <property type="entry name" value="Serine/threonine protein kinase Stk1"/>
    <property type="match status" value="1"/>
</dbReference>
<comment type="caution">
    <text evidence="12">The sequence shown here is derived from an EMBL/GenBank/DDBJ whole genome shotgun (WGS) entry which is preliminary data.</text>
</comment>
<dbReference type="GO" id="GO:0045717">
    <property type="term" value="P:negative regulation of fatty acid biosynthetic process"/>
    <property type="evidence" value="ECO:0007669"/>
    <property type="project" value="UniProtKB-ARBA"/>
</dbReference>
<dbReference type="InterPro" id="IPR000719">
    <property type="entry name" value="Prot_kinase_dom"/>
</dbReference>
<feature type="transmembrane region" description="Helical" evidence="10">
    <location>
        <begin position="347"/>
        <end position="370"/>
    </location>
</feature>
<dbReference type="Pfam" id="PF00069">
    <property type="entry name" value="Pkinase"/>
    <property type="match status" value="1"/>
</dbReference>
<evidence type="ECO:0000256" key="8">
    <source>
        <dbReference type="ARBA" id="ARBA00048679"/>
    </source>
</evidence>
<evidence type="ECO:0000259" key="11">
    <source>
        <dbReference type="PROSITE" id="PS50011"/>
    </source>
</evidence>
<evidence type="ECO:0000256" key="4">
    <source>
        <dbReference type="ARBA" id="ARBA00022741"/>
    </source>
</evidence>
<keyword evidence="3" id="KW-0808">Transferase</keyword>
<keyword evidence="10" id="KW-0472">Membrane</keyword>
<comment type="catalytic activity">
    <reaction evidence="7">
        <text>L-threonyl-[protein] + ATP = O-phospho-L-threonyl-[protein] + ADP + H(+)</text>
        <dbReference type="Rhea" id="RHEA:46608"/>
        <dbReference type="Rhea" id="RHEA-COMP:11060"/>
        <dbReference type="Rhea" id="RHEA-COMP:11605"/>
        <dbReference type="ChEBI" id="CHEBI:15378"/>
        <dbReference type="ChEBI" id="CHEBI:30013"/>
        <dbReference type="ChEBI" id="CHEBI:30616"/>
        <dbReference type="ChEBI" id="CHEBI:61977"/>
        <dbReference type="ChEBI" id="CHEBI:456216"/>
        <dbReference type="EC" id="2.7.11.1"/>
    </reaction>
</comment>
<evidence type="ECO:0000256" key="3">
    <source>
        <dbReference type="ARBA" id="ARBA00022679"/>
    </source>
</evidence>
<dbReference type="SUPFAM" id="SSF56112">
    <property type="entry name" value="Protein kinase-like (PK-like)"/>
    <property type="match status" value="1"/>
</dbReference>
<dbReference type="RefSeq" id="WP_121153795.1">
    <property type="nucleotide sequence ID" value="NZ_RBKT01000001.1"/>
</dbReference>
<dbReference type="GO" id="GO:0004674">
    <property type="term" value="F:protein serine/threonine kinase activity"/>
    <property type="evidence" value="ECO:0007669"/>
    <property type="project" value="UniProtKB-KW"/>
</dbReference>
<dbReference type="SMART" id="SM00220">
    <property type="entry name" value="S_TKc"/>
    <property type="match status" value="1"/>
</dbReference>
<dbReference type="GO" id="GO:0005524">
    <property type="term" value="F:ATP binding"/>
    <property type="evidence" value="ECO:0007669"/>
    <property type="project" value="UniProtKB-KW"/>
</dbReference>
<evidence type="ECO:0000313" key="13">
    <source>
        <dbReference type="Proteomes" id="UP000277671"/>
    </source>
</evidence>
<reference evidence="12 13" key="1">
    <citation type="submission" date="2018-10" db="EMBL/GenBank/DDBJ databases">
        <title>Sequencing the genomes of 1000 actinobacteria strains.</title>
        <authorList>
            <person name="Klenk H.-P."/>
        </authorList>
    </citation>
    <scope>NUCLEOTIDE SEQUENCE [LARGE SCALE GENOMIC DNA]</scope>
    <source>
        <strain evidence="12 13">DSM 45175</strain>
    </source>
</reference>
<feature type="region of interest" description="Disordered" evidence="9">
    <location>
        <begin position="302"/>
        <end position="340"/>
    </location>
</feature>